<dbReference type="AlphaFoldDB" id="A0A392MHT0"/>
<feature type="non-terminal residue" evidence="1">
    <location>
        <position position="1"/>
    </location>
</feature>
<accession>A0A392MHT0</accession>
<comment type="caution">
    <text evidence="1">The sequence shown here is derived from an EMBL/GenBank/DDBJ whole genome shotgun (WGS) entry which is preliminary data.</text>
</comment>
<dbReference type="Proteomes" id="UP000265520">
    <property type="component" value="Unassembled WGS sequence"/>
</dbReference>
<name>A0A392MHT0_9FABA</name>
<proteinExistence type="predicted"/>
<reference evidence="1 2" key="1">
    <citation type="journal article" date="2018" name="Front. Plant Sci.">
        <title>Red Clover (Trifolium pratense) and Zigzag Clover (T. medium) - A Picture of Genomic Similarities and Differences.</title>
        <authorList>
            <person name="Dluhosova J."/>
            <person name="Istvanek J."/>
            <person name="Nedelnik J."/>
            <person name="Repkova J."/>
        </authorList>
    </citation>
    <scope>NUCLEOTIDE SEQUENCE [LARGE SCALE GENOMIC DNA]</scope>
    <source>
        <strain evidence="2">cv. 10/8</strain>
        <tissue evidence="1">Leaf</tissue>
    </source>
</reference>
<evidence type="ECO:0000313" key="1">
    <source>
        <dbReference type="EMBL" id="MCH87047.1"/>
    </source>
</evidence>
<organism evidence="1 2">
    <name type="scientific">Trifolium medium</name>
    <dbReference type="NCBI Taxonomy" id="97028"/>
    <lineage>
        <taxon>Eukaryota</taxon>
        <taxon>Viridiplantae</taxon>
        <taxon>Streptophyta</taxon>
        <taxon>Embryophyta</taxon>
        <taxon>Tracheophyta</taxon>
        <taxon>Spermatophyta</taxon>
        <taxon>Magnoliopsida</taxon>
        <taxon>eudicotyledons</taxon>
        <taxon>Gunneridae</taxon>
        <taxon>Pentapetalae</taxon>
        <taxon>rosids</taxon>
        <taxon>fabids</taxon>
        <taxon>Fabales</taxon>
        <taxon>Fabaceae</taxon>
        <taxon>Papilionoideae</taxon>
        <taxon>50 kb inversion clade</taxon>
        <taxon>NPAAA clade</taxon>
        <taxon>Hologalegina</taxon>
        <taxon>IRL clade</taxon>
        <taxon>Trifolieae</taxon>
        <taxon>Trifolium</taxon>
    </lineage>
</organism>
<keyword evidence="2" id="KW-1185">Reference proteome</keyword>
<protein>
    <submittedName>
        <fullName evidence="1">Uncharacterized protein</fullName>
    </submittedName>
</protein>
<gene>
    <name evidence="1" type="ORF">A2U01_0007912</name>
</gene>
<evidence type="ECO:0000313" key="2">
    <source>
        <dbReference type="Proteomes" id="UP000265520"/>
    </source>
</evidence>
<dbReference type="EMBL" id="LXQA010011419">
    <property type="protein sequence ID" value="MCH87047.1"/>
    <property type="molecule type" value="Genomic_DNA"/>
</dbReference>
<sequence>YCSGIYRLEADAGVLDRVEVEGCLHT</sequence>